<dbReference type="EMBL" id="LNYY01000019">
    <property type="protein sequence ID" value="KTD69191.1"/>
    <property type="molecule type" value="Genomic_DNA"/>
</dbReference>
<dbReference type="Proteomes" id="UP000054926">
    <property type="component" value="Unassembled WGS sequence"/>
</dbReference>
<keyword evidence="4" id="KW-1185">Reference proteome</keyword>
<dbReference type="InterPro" id="IPR002347">
    <property type="entry name" value="SDR_fam"/>
</dbReference>
<dbReference type="SUPFAM" id="SSF51735">
    <property type="entry name" value="NAD(P)-binding Rossmann-fold domains"/>
    <property type="match status" value="1"/>
</dbReference>
<protein>
    <submittedName>
        <fullName evidence="3">Short chain dehydrogenase</fullName>
    </submittedName>
</protein>
<comment type="similarity">
    <text evidence="1">Belongs to the short-chain dehydrogenases/reductases (SDR) family.</text>
</comment>
<keyword evidence="2" id="KW-0560">Oxidoreductase</keyword>
<reference evidence="3 4" key="1">
    <citation type="submission" date="2015-11" db="EMBL/GenBank/DDBJ databases">
        <title>Genomic analysis of 38 Legionella species identifies large and diverse effector repertoires.</title>
        <authorList>
            <person name="Burstein D."/>
            <person name="Amaro F."/>
            <person name="Zusman T."/>
            <person name="Lifshitz Z."/>
            <person name="Cohen O."/>
            <person name="Gilbert J.A."/>
            <person name="Pupko T."/>
            <person name="Shuman H.A."/>
            <person name="Segal G."/>
        </authorList>
    </citation>
    <scope>NUCLEOTIDE SEQUENCE [LARGE SCALE GENOMIC DNA]</scope>
    <source>
        <strain evidence="3 4">IMVS3376</strain>
    </source>
</reference>
<comment type="caution">
    <text evidence="3">The sequence shown here is derived from an EMBL/GenBank/DDBJ whole genome shotgun (WGS) entry which is preliminary data.</text>
</comment>
<evidence type="ECO:0000313" key="4">
    <source>
        <dbReference type="Proteomes" id="UP000054926"/>
    </source>
</evidence>
<gene>
    <name evidence="3" type="ORF">Lste_2349</name>
</gene>
<dbReference type="InterPro" id="IPR036291">
    <property type="entry name" value="NAD(P)-bd_dom_sf"/>
</dbReference>
<name>A0A0W0ZJC9_9GAMM</name>
<accession>A0A0W0ZJC9</accession>
<evidence type="ECO:0000256" key="2">
    <source>
        <dbReference type="ARBA" id="ARBA00023002"/>
    </source>
</evidence>
<sequence length="89" mass="9961">MKSIAWITGAALGIGKEVALEMHRRGYQLILSDYNETALREVADATQADMIPFDVLDKHANKAAGEKILAKYGYVILCFLMQENMNRLT</sequence>
<dbReference type="PANTHER" id="PTHR44196">
    <property type="entry name" value="DEHYDROGENASE/REDUCTASE SDR FAMILY MEMBER 7B"/>
    <property type="match status" value="1"/>
</dbReference>
<dbReference type="GO" id="GO:0016020">
    <property type="term" value="C:membrane"/>
    <property type="evidence" value="ECO:0007669"/>
    <property type="project" value="TreeGrafter"/>
</dbReference>
<dbReference type="PANTHER" id="PTHR44196:SF1">
    <property type="entry name" value="DEHYDROGENASE_REDUCTASE SDR FAMILY MEMBER 7B"/>
    <property type="match status" value="1"/>
</dbReference>
<evidence type="ECO:0000313" key="3">
    <source>
        <dbReference type="EMBL" id="KTD69191.1"/>
    </source>
</evidence>
<dbReference type="Gene3D" id="3.40.50.720">
    <property type="entry name" value="NAD(P)-binding Rossmann-like Domain"/>
    <property type="match status" value="1"/>
</dbReference>
<dbReference type="AlphaFoldDB" id="A0A0W0ZJC9"/>
<evidence type="ECO:0000256" key="1">
    <source>
        <dbReference type="ARBA" id="ARBA00006484"/>
    </source>
</evidence>
<organism evidence="3 4">
    <name type="scientific">Legionella steelei</name>
    <dbReference type="NCBI Taxonomy" id="947033"/>
    <lineage>
        <taxon>Bacteria</taxon>
        <taxon>Pseudomonadati</taxon>
        <taxon>Pseudomonadota</taxon>
        <taxon>Gammaproteobacteria</taxon>
        <taxon>Legionellales</taxon>
        <taxon>Legionellaceae</taxon>
        <taxon>Legionella</taxon>
    </lineage>
</organism>
<dbReference type="RefSeq" id="WP_058511142.1">
    <property type="nucleotide sequence ID" value="NZ_LNYY01000019.1"/>
</dbReference>
<dbReference type="Pfam" id="PF00106">
    <property type="entry name" value="adh_short"/>
    <property type="match status" value="1"/>
</dbReference>
<dbReference type="GO" id="GO:0016491">
    <property type="term" value="F:oxidoreductase activity"/>
    <property type="evidence" value="ECO:0007669"/>
    <property type="project" value="UniProtKB-KW"/>
</dbReference>
<dbReference type="STRING" id="947033.Lste_2349"/>
<dbReference type="OrthoDB" id="9810734at2"/>
<proteinExistence type="inferred from homology"/>